<dbReference type="SUPFAM" id="SSF57701">
    <property type="entry name" value="Zn2/Cys6 DNA-binding domain"/>
    <property type="match status" value="1"/>
</dbReference>
<dbReference type="GO" id="GO:0008270">
    <property type="term" value="F:zinc ion binding"/>
    <property type="evidence" value="ECO:0007669"/>
    <property type="project" value="InterPro"/>
</dbReference>
<evidence type="ECO:0000259" key="6">
    <source>
        <dbReference type="PROSITE" id="PS50048"/>
    </source>
</evidence>
<dbReference type="CDD" id="cd00067">
    <property type="entry name" value="GAL4"/>
    <property type="match status" value="1"/>
</dbReference>
<dbReference type="EMBL" id="JAGMUX010000011">
    <property type="protein sequence ID" value="KAH7244508.1"/>
    <property type="molecule type" value="Genomic_DNA"/>
</dbReference>
<evidence type="ECO:0000256" key="1">
    <source>
        <dbReference type="ARBA" id="ARBA00004123"/>
    </source>
</evidence>
<evidence type="ECO:0000256" key="2">
    <source>
        <dbReference type="ARBA" id="ARBA00022723"/>
    </source>
</evidence>
<dbReference type="PROSITE" id="PS00463">
    <property type="entry name" value="ZN2_CY6_FUNGAL_1"/>
    <property type="match status" value="1"/>
</dbReference>
<dbReference type="GO" id="GO:0000981">
    <property type="term" value="F:DNA-binding transcription factor activity, RNA polymerase II-specific"/>
    <property type="evidence" value="ECO:0007669"/>
    <property type="project" value="InterPro"/>
</dbReference>
<comment type="caution">
    <text evidence="7">The sequence shown here is derived from an EMBL/GenBank/DDBJ whole genome shotgun (WGS) entry which is preliminary data.</text>
</comment>
<evidence type="ECO:0000256" key="5">
    <source>
        <dbReference type="SAM" id="MobiDB-lite"/>
    </source>
</evidence>
<dbReference type="InterPro" id="IPR036864">
    <property type="entry name" value="Zn2-C6_fun-type_DNA-bd_sf"/>
</dbReference>
<comment type="subcellular location">
    <subcellularLocation>
        <location evidence="1">Nucleus</location>
    </subcellularLocation>
</comment>
<dbReference type="SMART" id="SM00906">
    <property type="entry name" value="Fungal_trans"/>
    <property type="match status" value="1"/>
</dbReference>
<dbReference type="PANTHER" id="PTHR31001:SF85">
    <property type="entry name" value="ZN(II)2CYS6 TRANSCRIPTION FACTOR (EUROFUNG)"/>
    <property type="match status" value="1"/>
</dbReference>
<dbReference type="InterPro" id="IPR007219">
    <property type="entry name" value="XnlR_reg_dom"/>
</dbReference>
<dbReference type="Proteomes" id="UP000720189">
    <property type="component" value="Unassembled WGS sequence"/>
</dbReference>
<dbReference type="Pfam" id="PF00172">
    <property type="entry name" value="Zn_clus"/>
    <property type="match status" value="1"/>
</dbReference>
<dbReference type="GO" id="GO:0006351">
    <property type="term" value="P:DNA-templated transcription"/>
    <property type="evidence" value="ECO:0007669"/>
    <property type="project" value="InterPro"/>
</dbReference>
<dbReference type="AlphaFoldDB" id="A0A9P9GTQ2"/>
<proteinExistence type="predicted"/>
<dbReference type="PROSITE" id="PS50048">
    <property type="entry name" value="ZN2_CY6_FUNGAL_2"/>
    <property type="match status" value="1"/>
</dbReference>
<keyword evidence="8" id="KW-1185">Reference proteome</keyword>
<evidence type="ECO:0000256" key="3">
    <source>
        <dbReference type="ARBA" id="ARBA00023242"/>
    </source>
</evidence>
<dbReference type="InterPro" id="IPR050613">
    <property type="entry name" value="Sec_Metabolite_Reg"/>
</dbReference>
<feature type="coiled-coil region" evidence="4">
    <location>
        <begin position="434"/>
        <end position="461"/>
    </location>
</feature>
<dbReference type="CDD" id="cd12148">
    <property type="entry name" value="fungal_TF_MHR"/>
    <property type="match status" value="1"/>
</dbReference>
<protein>
    <submittedName>
        <fullName evidence="7">Fungal-specific transcription factor domain-containing protein</fullName>
    </submittedName>
</protein>
<gene>
    <name evidence="7" type="ORF">BKA55DRAFT_677374</name>
</gene>
<dbReference type="RefSeq" id="XP_046047731.1">
    <property type="nucleotide sequence ID" value="XM_046198113.1"/>
</dbReference>
<dbReference type="Pfam" id="PF04082">
    <property type="entry name" value="Fungal_trans"/>
    <property type="match status" value="1"/>
</dbReference>
<evidence type="ECO:0000256" key="4">
    <source>
        <dbReference type="SAM" id="Coils"/>
    </source>
</evidence>
<feature type="domain" description="Zn(2)-C6 fungal-type" evidence="6">
    <location>
        <begin position="27"/>
        <end position="54"/>
    </location>
</feature>
<dbReference type="PANTHER" id="PTHR31001">
    <property type="entry name" value="UNCHARACTERIZED TRANSCRIPTIONAL REGULATORY PROTEIN"/>
    <property type="match status" value="1"/>
</dbReference>
<feature type="region of interest" description="Disordered" evidence="5">
    <location>
        <begin position="158"/>
        <end position="178"/>
    </location>
</feature>
<dbReference type="InterPro" id="IPR001138">
    <property type="entry name" value="Zn2Cys6_DnaBD"/>
</dbReference>
<dbReference type="GO" id="GO:0003677">
    <property type="term" value="F:DNA binding"/>
    <property type="evidence" value="ECO:0007669"/>
    <property type="project" value="InterPro"/>
</dbReference>
<organism evidence="7 8">
    <name type="scientific">Fusarium redolens</name>
    <dbReference type="NCBI Taxonomy" id="48865"/>
    <lineage>
        <taxon>Eukaryota</taxon>
        <taxon>Fungi</taxon>
        <taxon>Dikarya</taxon>
        <taxon>Ascomycota</taxon>
        <taxon>Pezizomycotina</taxon>
        <taxon>Sordariomycetes</taxon>
        <taxon>Hypocreomycetidae</taxon>
        <taxon>Hypocreales</taxon>
        <taxon>Nectriaceae</taxon>
        <taxon>Fusarium</taxon>
        <taxon>Fusarium redolens species complex</taxon>
    </lineage>
</organism>
<dbReference type="Gene3D" id="4.10.240.10">
    <property type="entry name" value="Zn(2)-C6 fungal-type DNA-binding domain"/>
    <property type="match status" value="1"/>
</dbReference>
<reference evidence="7" key="1">
    <citation type="journal article" date="2021" name="Nat. Commun.">
        <title>Genetic determinants of endophytism in the Arabidopsis root mycobiome.</title>
        <authorList>
            <person name="Mesny F."/>
            <person name="Miyauchi S."/>
            <person name="Thiergart T."/>
            <person name="Pickel B."/>
            <person name="Atanasova L."/>
            <person name="Karlsson M."/>
            <person name="Huettel B."/>
            <person name="Barry K.W."/>
            <person name="Haridas S."/>
            <person name="Chen C."/>
            <person name="Bauer D."/>
            <person name="Andreopoulos W."/>
            <person name="Pangilinan J."/>
            <person name="LaButti K."/>
            <person name="Riley R."/>
            <person name="Lipzen A."/>
            <person name="Clum A."/>
            <person name="Drula E."/>
            <person name="Henrissat B."/>
            <person name="Kohler A."/>
            <person name="Grigoriev I.V."/>
            <person name="Martin F.M."/>
            <person name="Hacquard S."/>
        </authorList>
    </citation>
    <scope>NUCLEOTIDE SEQUENCE</scope>
    <source>
        <strain evidence="7">MPI-CAGE-AT-0023</strain>
    </source>
</reference>
<name>A0A9P9GTQ2_FUSRE</name>
<keyword evidence="2" id="KW-0479">Metal-binding</keyword>
<dbReference type="SMART" id="SM00066">
    <property type="entry name" value="GAL4"/>
    <property type="match status" value="1"/>
</dbReference>
<evidence type="ECO:0000313" key="8">
    <source>
        <dbReference type="Proteomes" id="UP000720189"/>
    </source>
</evidence>
<dbReference type="OrthoDB" id="424974at2759"/>
<dbReference type="GO" id="GO:0005634">
    <property type="term" value="C:nucleus"/>
    <property type="evidence" value="ECO:0007669"/>
    <property type="project" value="UniProtKB-SubCell"/>
</dbReference>
<sequence>MATIHSADSDGRGAGGGFSRPNDRVLSCVNCRKRKIRCNRVIPCAHCLKNDIICIPSKPAPARSKVKTAAAVLQERLTKCETLLQKYVAVEGYSTGESLQTNGAKAGSQNENSLSVGETVSIQTRAPVDGELWTTLNDQIQKMRELIEQDLPEGLLSEEVASPDPSESSSPSSSKSAPLDPVTIFKLWQIFLDHVNPLIKIIHAPTMQPFIVSAAADINSLPLDQQALLYSIFGLAVLSLRTDEVTSVMGDGRSREVVLQEILQSASVVIVRFDSLKRYNVVILQALIHISIILMAQCNKHASWILSGSIIRIAMSMGYHRDGTHFSLSPFETEMRRRIWWQIVLYDIKLGIDIGLTQSYIPKSFDTKQPLNLNDADLFRDATSELVSRDGPTEMAFILVMNRLTAYLLDEDARRAVESNILGLNEGNAIPASLERNRVLIQELEADLLDIEKRFVDLKASNVHAAALGIRPQLIKRLYDMMNPMQESPDWGVHIFSPRDNLFKLILQSCENARDSYDLMNKWGFSWYIHLHFNLDLITSLSTFLYHSPTGSLADRGWAVFESLYVRNSLLHHLTPNPATHFVLKAFAERERALADSGQFFEVPEIILNLRQIVKSPLVMPPVLTIPDQWTDFGTVAGVPTDATQFMNMFMPFPGGSEESEGYNFWSGVSWSADLAP</sequence>
<evidence type="ECO:0000313" key="7">
    <source>
        <dbReference type="EMBL" id="KAH7244508.1"/>
    </source>
</evidence>
<accession>A0A9P9GTQ2</accession>
<dbReference type="GeneID" id="70228067"/>
<keyword evidence="4" id="KW-0175">Coiled coil</keyword>
<feature type="compositionally biased region" description="Low complexity" evidence="5">
    <location>
        <begin position="158"/>
        <end position="176"/>
    </location>
</feature>
<keyword evidence="3" id="KW-0539">Nucleus</keyword>